<gene>
    <name evidence="4" type="primary">hflD</name>
    <name evidence="5" type="ORF">SAMN05444515_12034</name>
</gene>
<dbReference type="STRING" id="1396821.SAMN05444515_12034"/>
<dbReference type="EMBL" id="FOAA01000020">
    <property type="protein sequence ID" value="SEL54533.1"/>
    <property type="molecule type" value="Genomic_DNA"/>
</dbReference>
<dbReference type="Gene3D" id="1.10.3890.10">
    <property type="entry name" value="HflD-like"/>
    <property type="match status" value="1"/>
</dbReference>
<dbReference type="Pfam" id="PF04356">
    <property type="entry name" value="DUF489"/>
    <property type="match status" value="1"/>
</dbReference>
<sequence>MESSHHNRALALAALFQSAAMVKDIAWHGRCDLDQLQTMVGSLFAFEANTIESVYGGVDHLERGLRTLLEQIQSPSHQVDAEISRYVISVLHLERKLMKNPQMIKTLRDGVDAASHQSEAFGMTHENIMARLGETYQNTISELGPRIIVQGDQSHLGNSNNAARIRTLLLAGIRAAVLWRQAGGSRWRLIFSRNAIVAEAKGILDRIVE</sequence>
<dbReference type="PANTHER" id="PTHR38100">
    <property type="entry name" value="HIGH FREQUENCY LYSOGENIZATION PROTEIN HFLD"/>
    <property type="match status" value="1"/>
</dbReference>
<dbReference type="OrthoDB" id="9788031at2"/>
<evidence type="ECO:0000256" key="2">
    <source>
        <dbReference type="ARBA" id="ARBA00022490"/>
    </source>
</evidence>
<dbReference type="PANTHER" id="PTHR38100:SF1">
    <property type="entry name" value="HIGH FREQUENCY LYSOGENIZATION PROTEIN HFLD"/>
    <property type="match status" value="1"/>
</dbReference>
<dbReference type="Proteomes" id="UP000199256">
    <property type="component" value="Unassembled WGS sequence"/>
</dbReference>
<dbReference type="InterPro" id="IPR007451">
    <property type="entry name" value="HflD"/>
</dbReference>
<reference evidence="6" key="1">
    <citation type="submission" date="2016-10" db="EMBL/GenBank/DDBJ databases">
        <authorList>
            <person name="Varghese N."/>
            <person name="Submissions S."/>
        </authorList>
    </citation>
    <scope>NUCLEOTIDE SEQUENCE [LARGE SCALE GENOMIC DNA]</scope>
    <source>
        <strain evidence="6">DSM 241</strain>
    </source>
</reference>
<name>A0A1H7R2X2_9GAMM</name>
<dbReference type="RefSeq" id="WP_090255385.1">
    <property type="nucleotide sequence ID" value="NZ_FOAA01000020.1"/>
</dbReference>
<comment type="similarity">
    <text evidence="4">Belongs to the HflD family.</text>
</comment>
<dbReference type="GO" id="GO:0005737">
    <property type="term" value="C:cytoplasm"/>
    <property type="evidence" value="ECO:0007669"/>
    <property type="project" value="UniProtKB-SubCell"/>
</dbReference>
<dbReference type="AlphaFoldDB" id="A0A1H7R2X2"/>
<dbReference type="SUPFAM" id="SSF101322">
    <property type="entry name" value="YcfC-like"/>
    <property type="match status" value="1"/>
</dbReference>
<dbReference type="HAMAP" id="MF_00695">
    <property type="entry name" value="HflD_protein"/>
    <property type="match status" value="1"/>
</dbReference>
<keyword evidence="3 4" id="KW-0472">Membrane</keyword>
<organism evidence="5 6">
    <name type="scientific">Ectothiorhodospira marina</name>
    <dbReference type="NCBI Taxonomy" id="1396821"/>
    <lineage>
        <taxon>Bacteria</taxon>
        <taxon>Pseudomonadati</taxon>
        <taxon>Pseudomonadota</taxon>
        <taxon>Gammaproteobacteria</taxon>
        <taxon>Chromatiales</taxon>
        <taxon>Ectothiorhodospiraceae</taxon>
        <taxon>Ectothiorhodospira</taxon>
    </lineage>
</organism>
<evidence type="ECO:0000256" key="3">
    <source>
        <dbReference type="ARBA" id="ARBA00023136"/>
    </source>
</evidence>
<protein>
    <recommendedName>
        <fullName evidence="4">High frequency lysogenization protein HflD homolog</fullName>
    </recommendedName>
</protein>
<evidence type="ECO:0000313" key="6">
    <source>
        <dbReference type="Proteomes" id="UP000199256"/>
    </source>
</evidence>
<keyword evidence="2 4" id="KW-0963">Cytoplasm</keyword>
<evidence type="ECO:0000313" key="5">
    <source>
        <dbReference type="EMBL" id="SEL54533.1"/>
    </source>
</evidence>
<dbReference type="InterPro" id="IPR035932">
    <property type="entry name" value="HflD-like_sf"/>
</dbReference>
<dbReference type="NCBIfam" id="NF001246">
    <property type="entry name" value="PRK00218.1-2"/>
    <property type="match status" value="1"/>
</dbReference>
<proteinExistence type="inferred from homology"/>
<evidence type="ECO:0000256" key="4">
    <source>
        <dbReference type="HAMAP-Rule" id="MF_00695"/>
    </source>
</evidence>
<evidence type="ECO:0000256" key="1">
    <source>
        <dbReference type="ARBA" id="ARBA00022475"/>
    </source>
</evidence>
<comment type="subcellular location">
    <subcellularLocation>
        <location evidence="4">Cytoplasm</location>
    </subcellularLocation>
    <subcellularLocation>
        <location evidence="4">Cell membrane</location>
        <topology evidence="4">Peripheral membrane protein</topology>
        <orientation evidence="4">Cytoplasmic side</orientation>
    </subcellularLocation>
</comment>
<keyword evidence="6" id="KW-1185">Reference proteome</keyword>
<keyword evidence="1 4" id="KW-1003">Cell membrane</keyword>
<accession>A0A1H7R2X2</accession>
<dbReference type="GO" id="GO:0005886">
    <property type="term" value="C:plasma membrane"/>
    <property type="evidence" value="ECO:0007669"/>
    <property type="project" value="UniProtKB-SubCell"/>
</dbReference>